<dbReference type="Pfam" id="PF13413">
    <property type="entry name" value="HTH_25"/>
    <property type="match status" value="1"/>
</dbReference>
<accession>A0A433SF65</accession>
<dbReference type="PANTHER" id="PTHR34475:SF1">
    <property type="entry name" value="CYTOSKELETON PROTEIN RODZ"/>
    <property type="match status" value="1"/>
</dbReference>
<dbReference type="PANTHER" id="PTHR34475">
    <property type="match status" value="1"/>
</dbReference>
<dbReference type="InterPro" id="IPR050400">
    <property type="entry name" value="Bact_Cytoskel_RodZ"/>
</dbReference>
<evidence type="ECO:0000259" key="2">
    <source>
        <dbReference type="Pfam" id="PF13464"/>
    </source>
</evidence>
<dbReference type="EMBL" id="PQSP01000002">
    <property type="protein sequence ID" value="RUS67362.1"/>
    <property type="molecule type" value="Genomic_DNA"/>
</dbReference>
<dbReference type="Gene3D" id="1.10.260.40">
    <property type="entry name" value="lambda repressor-like DNA-binding domains"/>
    <property type="match status" value="1"/>
</dbReference>
<keyword evidence="1" id="KW-1133">Transmembrane helix</keyword>
<dbReference type="AlphaFoldDB" id="A0A433SF65"/>
<sequence>MSDQTDNLVPDQAAADALNTPSAAASAGHLLREARQAQGMDLDVLAAILKVPVNKLQALEADQYDLLPDTAFTRSLAIAVCKRLRMDDSAVLSLLPGVQPQSTIGAGVDMSAGLRPMVLKPQKGRKKGSKLWWMFFAVLLIVLLVLYFMPAQWRDAWLSVIGQEDGQNAATVVLPAAIEHSTTLPLAEPVSQSDAVESVVVVAPNAALSPLLVNDGDTQSATTGAASQLAPAVMPSPVLNDEASAATVGGDDRIRFTATAESWITVTAQNGDVLAERLLRAGDTLDVLLKNAPVNVVVGAIGATTVQVRGKPFDLTPYSRGNVARFEVK</sequence>
<feature type="transmembrane region" description="Helical" evidence="1">
    <location>
        <begin position="131"/>
        <end position="149"/>
    </location>
</feature>
<dbReference type="GO" id="GO:0003677">
    <property type="term" value="F:DNA binding"/>
    <property type="evidence" value="ECO:0007669"/>
    <property type="project" value="InterPro"/>
</dbReference>
<comment type="caution">
    <text evidence="3">The sequence shown here is derived from an EMBL/GenBank/DDBJ whole genome shotgun (WGS) entry which is preliminary data.</text>
</comment>
<organism evidence="3 4">
    <name type="scientific">Saezia sanguinis</name>
    <dbReference type="NCBI Taxonomy" id="1965230"/>
    <lineage>
        <taxon>Bacteria</taxon>
        <taxon>Pseudomonadati</taxon>
        <taxon>Pseudomonadota</taxon>
        <taxon>Betaproteobacteria</taxon>
        <taxon>Burkholderiales</taxon>
        <taxon>Saeziaceae</taxon>
        <taxon>Saezia</taxon>
    </lineage>
</organism>
<evidence type="ECO:0000313" key="4">
    <source>
        <dbReference type="Proteomes" id="UP000286947"/>
    </source>
</evidence>
<reference evidence="3 4" key="1">
    <citation type="submission" date="2018-01" db="EMBL/GenBank/DDBJ databases">
        <title>Saezia sanguinis gen. nov., sp. nov., in the order Burkholderiales isolated from human blood.</title>
        <authorList>
            <person name="Medina-Pascual M.J."/>
            <person name="Valdezate S."/>
            <person name="Monzon S."/>
            <person name="Cuesta I."/>
            <person name="Carrasco G."/>
            <person name="Villalon P."/>
            <person name="Saez-Nieto J.A."/>
        </authorList>
    </citation>
    <scope>NUCLEOTIDE SEQUENCE [LARGE SCALE GENOMIC DNA]</scope>
    <source>
        <strain evidence="3 4">CNM695-12</strain>
    </source>
</reference>
<dbReference type="RefSeq" id="WP_126979333.1">
    <property type="nucleotide sequence ID" value="NZ_PQSP01000002.1"/>
</dbReference>
<evidence type="ECO:0000313" key="3">
    <source>
        <dbReference type="EMBL" id="RUS67362.1"/>
    </source>
</evidence>
<dbReference type="InterPro" id="IPR010982">
    <property type="entry name" value="Lambda_DNA-bd_dom_sf"/>
</dbReference>
<protein>
    <submittedName>
        <fullName evidence="3">Cytoskeleton protein RodZ</fullName>
    </submittedName>
</protein>
<feature type="domain" description="Cytoskeleton protein RodZ-like C-terminal" evidence="2">
    <location>
        <begin position="255"/>
        <end position="327"/>
    </location>
</feature>
<evidence type="ECO:0000256" key="1">
    <source>
        <dbReference type="SAM" id="Phobius"/>
    </source>
</evidence>
<dbReference type="Proteomes" id="UP000286947">
    <property type="component" value="Unassembled WGS sequence"/>
</dbReference>
<keyword evidence="1" id="KW-0472">Membrane</keyword>
<name>A0A433SF65_9BURK</name>
<dbReference type="OrthoDB" id="5293433at2"/>
<dbReference type="InterPro" id="IPR025194">
    <property type="entry name" value="RodZ-like_C"/>
</dbReference>
<dbReference type="Pfam" id="PF13464">
    <property type="entry name" value="RodZ_C"/>
    <property type="match status" value="1"/>
</dbReference>
<keyword evidence="1" id="KW-0812">Transmembrane</keyword>
<gene>
    <name evidence="3" type="primary">rodZ</name>
    <name evidence="3" type="ORF">CUZ56_01307</name>
</gene>
<proteinExistence type="predicted"/>
<keyword evidence="4" id="KW-1185">Reference proteome</keyword>